<dbReference type="EMBL" id="JACBZN010000001">
    <property type="protein sequence ID" value="NYI37497.1"/>
    <property type="molecule type" value="Genomic_DNA"/>
</dbReference>
<dbReference type="RefSeq" id="WP_179424003.1">
    <property type="nucleotide sequence ID" value="NZ_BAAAMP010000003.1"/>
</dbReference>
<dbReference type="GO" id="GO:0016787">
    <property type="term" value="F:hydrolase activity"/>
    <property type="evidence" value="ECO:0007669"/>
    <property type="project" value="UniProtKB-KW"/>
</dbReference>
<name>A0A8I0FW32_9ACTN</name>
<reference evidence="2 3" key="1">
    <citation type="submission" date="2020-07" db="EMBL/GenBank/DDBJ databases">
        <title>Sequencing the genomes of 1000 actinobacteria strains.</title>
        <authorList>
            <person name="Klenk H.-P."/>
        </authorList>
    </citation>
    <scope>NUCLEOTIDE SEQUENCE [LARGE SCALE GENOMIC DNA]</scope>
    <source>
        <strain evidence="2 3">DSM 19087</strain>
    </source>
</reference>
<accession>A0A8I0FW32</accession>
<dbReference type="EMBL" id="JACWMT010000003">
    <property type="protein sequence ID" value="MBD1271755.1"/>
    <property type="molecule type" value="Genomic_DNA"/>
</dbReference>
<evidence type="ECO:0000313" key="3">
    <source>
        <dbReference type="Proteomes" id="UP000587211"/>
    </source>
</evidence>
<dbReference type="SUPFAM" id="SSF53474">
    <property type="entry name" value="alpha/beta-Hydrolases"/>
    <property type="match status" value="1"/>
</dbReference>
<gene>
    <name evidence="2" type="ORF">BJ975_000872</name>
    <name evidence="1" type="ORF">IDH50_16035</name>
</gene>
<evidence type="ECO:0000313" key="2">
    <source>
        <dbReference type="EMBL" id="NYI37497.1"/>
    </source>
</evidence>
<evidence type="ECO:0000313" key="4">
    <source>
        <dbReference type="Proteomes" id="UP000659061"/>
    </source>
</evidence>
<keyword evidence="3" id="KW-1185">Reference proteome</keyword>
<dbReference type="InterPro" id="IPR029058">
    <property type="entry name" value="AB_hydrolase_fold"/>
</dbReference>
<evidence type="ECO:0000313" key="1">
    <source>
        <dbReference type="EMBL" id="MBD1271755.1"/>
    </source>
</evidence>
<dbReference type="Proteomes" id="UP000587211">
    <property type="component" value="Unassembled WGS sequence"/>
</dbReference>
<dbReference type="Gene3D" id="3.40.50.1820">
    <property type="entry name" value="alpha/beta hydrolase"/>
    <property type="match status" value="1"/>
</dbReference>
<dbReference type="AlphaFoldDB" id="A0A8I0FW32"/>
<protein>
    <submittedName>
        <fullName evidence="1">Alpha/beta fold hydrolase</fullName>
    </submittedName>
    <submittedName>
        <fullName evidence="2">Pimeloyl-ACP methyl ester carboxylesterase</fullName>
    </submittedName>
</protein>
<comment type="caution">
    <text evidence="1">The sequence shown here is derived from an EMBL/GenBank/DDBJ whole genome shotgun (WGS) entry which is preliminary data.</text>
</comment>
<keyword evidence="1" id="KW-0378">Hydrolase</keyword>
<dbReference type="Proteomes" id="UP000659061">
    <property type="component" value="Unassembled WGS sequence"/>
</dbReference>
<organism evidence="1 4">
    <name type="scientific">Aeromicrobium tamlense</name>
    <dbReference type="NCBI Taxonomy" id="375541"/>
    <lineage>
        <taxon>Bacteria</taxon>
        <taxon>Bacillati</taxon>
        <taxon>Actinomycetota</taxon>
        <taxon>Actinomycetes</taxon>
        <taxon>Propionibacteriales</taxon>
        <taxon>Nocardioidaceae</taxon>
        <taxon>Aeromicrobium</taxon>
    </lineage>
</organism>
<reference evidence="1" key="2">
    <citation type="submission" date="2020-09" db="EMBL/GenBank/DDBJ databases">
        <title>Novel species in genus Aeromicrobium.</title>
        <authorList>
            <person name="Zhang G."/>
        </authorList>
    </citation>
    <scope>NUCLEOTIDE SEQUENCE</scope>
    <source>
        <strain evidence="1">SSW1-57</strain>
    </source>
</reference>
<sequence>MSAISLTPEDPRGILLFAPGAGGDPTRYRRLLDAAADAGFLVHAPEHELTETFSDDVVRRRVEALVAPLAGLDRDDLPVVAAGHSLGGCAALCLAGARPRTRAGEPFEVPTEPRVSRVVVLAPATGWFAGPDALDAVTAPVTAFVGSEDTVTPPESAELLRPAPAGLDLHSYDGVGHFDFMSPLPSNKVPTPRLDPDAFYEVFLRDFLAAIG</sequence>
<proteinExistence type="predicted"/>